<evidence type="ECO:0000256" key="1">
    <source>
        <dbReference type="SAM" id="MobiDB-lite"/>
    </source>
</evidence>
<dbReference type="EMBL" id="CANHGI010000006">
    <property type="protein sequence ID" value="CAI5456706.1"/>
    <property type="molecule type" value="Genomic_DNA"/>
</dbReference>
<comment type="caution">
    <text evidence="3">The sequence shown here is derived from an EMBL/GenBank/DDBJ whole genome shotgun (WGS) entry which is preliminary data.</text>
</comment>
<accession>A0A9P1J541</accession>
<keyword evidence="4" id="KW-1185">Reference proteome</keyword>
<dbReference type="Proteomes" id="UP001152747">
    <property type="component" value="Unassembled WGS sequence"/>
</dbReference>
<evidence type="ECO:0000313" key="3">
    <source>
        <dbReference type="EMBL" id="CAI5456706.1"/>
    </source>
</evidence>
<feature type="transmembrane region" description="Helical" evidence="2">
    <location>
        <begin position="66"/>
        <end position="86"/>
    </location>
</feature>
<organism evidence="3 4">
    <name type="scientific">Caenorhabditis angaria</name>
    <dbReference type="NCBI Taxonomy" id="860376"/>
    <lineage>
        <taxon>Eukaryota</taxon>
        <taxon>Metazoa</taxon>
        <taxon>Ecdysozoa</taxon>
        <taxon>Nematoda</taxon>
        <taxon>Chromadorea</taxon>
        <taxon>Rhabditida</taxon>
        <taxon>Rhabditina</taxon>
        <taxon>Rhabditomorpha</taxon>
        <taxon>Rhabditoidea</taxon>
        <taxon>Rhabditidae</taxon>
        <taxon>Peloderinae</taxon>
        <taxon>Caenorhabditis</taxon>
    </lineage>
</organism>
<keyword evidence="2" id="KW-1133">Transmembrane helix</keyword>
<keyword evidence="2" id="KW-0812">Transmembrane</keyword>
<feature type="transmembrane region" description="Helical" evidence="2">
    <location>
        <begin position="42"/>
        <end position="60"/>
    </location>
</feature>
<gene>
    <name evidence="3" type="ORF">CAMP_LOCUS19343</name>
</gene>
<sequence length="169" mass="20074">MKIMMIEDSARKNAEQNEGETAENAAEIDPKINRIRKLRKKFLIFFMLLHIVFSATVIYKDGASDYNIYCLIFQIVSFLAVIFDFWGIMMLFCVKQAVCIFLELHLIFKTHLPIDPKHIICTNFWLRCLIQVLFAVYFDTLLKQTIYVYHMWYKNNIWRKKSGEDLSVV</sequence>
<keyword evidence="2" id="KW-0472">Membrane</keyword>
<proteinExistence type="predicted"/>
<feature type="region of interest" description="Disordered" evidence="1">
    <location>
        <begin position="1"/>
        <end position="22"/>
    </location>
</feature>
<protein>
    <submittedName>
        <fullName evidence="3">Uncharacterized protein</fullName>
    </submittedName>
</protein>
<reference evidence="3" key="1">
    <citation type="submission" date="2022-11" db="EMBL/GenBank/DDBJ databases">
        <authorList>
            <person name="Kikuchi T."/>
        </authorList>
    </citation>
    <scope>NUCLEOTIDE SEQUENCE</scope>
    <source>
        <strain evidence="3">PS1010</strain>
    </source>
</reference>
<dbReference type="AlphaFoldDB" id="A0A9P1J541"/>
<evidence type="ECO:0000256" key="2">
    <source>
        <dbReference type="SAM" id="Phobius"/>
    </source>
</evidence>
<evidence type="ECO:0000313" key="4">
    <source>
        <dbReference type="Proteomes" id="UP001152747"/>
    </source>
</evidence>
<name>A0A9P1J541_9PELO</name>